<dbReference type="InterPro" id="IPR047793">
    <property type="entry name" value="LiaF_C"/>
</dbReference>
<feature type="domain" description="LiaF transmembrane" evidence="4">
    <location>
        <begin position="9"/>
        <end position="106"/>
    </location>
</feature>
<dbReference type="NCBIfam" id="NF040535">
    <property type="entry name" value="LiaF_C_term"/>
    <property type="match status" value="1"/>
</dbReference>
<keyword evidence="2" id="KW-0472">Membrane</keyword>
<dbReference type="InterPro" id="IPR054331">
    <property type="entry name" value="LiaF_TM"/>
</dbReference>
<feature type="transmembrane region" description="Helical" evidence="2">
    <location>
        <begin position="40"/>
        <end position="65"/>
    </location>
</feature>
<name>A0A3A3GGP2_PANTH</name>
<protein>
    <submittedName>
        <fullName evidence="5">Cell wall-active antibiotics response protein</fullName>
    </submittedName>
</protein>
<feature type="compositionally biased region" description="Basic and acidic residues" evidence="1">
    <location>
        <begin position="160"/>
        <end position="169"/>
    </location>
</feature>
<feature type="compositionally biased region" description="Basic and acidic residues" evidence="1">
    <location>
        <begin position="113"/>
        <end position="125"/>
    </location>
</feature>
<dbReference type="AlphaFoldDB" id="A0A3A3GGP2"/>
<evidence type="ECO:0000259" key="3">
    <source>
        <dbReference type="Pfam" id="PF09922"/>
    </source>
</evidence>
<dbReference type="Pfam" id="PF22570">
    <property type="entry name" value="LiaF-TM"/>
    <property type="match status" value="1"/>
</dbReference>
<evidence type="ECO:0000313" key="5">
    <source>
        <dbReference type="EMBL" id="RJG20868.1"/>
    </source>
</evidence>
<comment type="caution">
    <text evidence="5">The sequence shown here is derived from an EMBL/GenBank/DDBJ whole genome shotgun (WGS) entry which is preliminary data.</text>
</comment>
<proteinExistence type="predicted"/>
<feature type="transmembrane region" description="Helical" evidence="2">
    <location>
        <begin position="85"/>
        <end position="103"/>
    </location>
</feature>
<feature type="region of interest" description="Disordered" evidence="1">
    <location>
        <begin position="113"/>
        <end position="147"/>
    </location>
</feature>
<evidence type="ECO:0000259" key="4">
    <source>
        <dbReference type="Pfam" id="PF22570"/>
    </source>
</evidence>
<dbReference type="InterPro" id="IPR024425">
    <property type="entry name" value="LiaF-like_C"/>
</dbReference>
<dbReference type="Proteomes" id="UP000266177">
    <property type="component" value="Unassembled WGS sequence"/>
</dbReference>
<evidence type="ECO:0000256" key="1">
    <source>
        <dbReference type="SAM" id="MobiDB-lite"/>
    </source>
</evidence>
<dbReference type="RefSeq" id="WP_119795850.1">
    <property type="nucleotide sequence ID" value="NZ_QYZD01000030.1"/>
</dbReference>
<keyword evidence="2" id="KW-0812">Transmembrane</keyword>
<dbReference type="OrthoDB" id="2351415at2"/>
<gene>
    <name evidence="5" type="ORF">DQX05_23725</name>
</gene>
<dbReference type="Pfam" id="PF09922">
    <property type="entry name" value="LiaF-like_C"/>
    <property type="match status" value="1"/>
</dbReference>
<reference evidence="5 6" key="1">
    <citation type="submission" date="2018-09" db="EMBL/GenBank/DDBJ databases">
        <title>Paenibacillus SK2017-BO5.</title>
        <authorList>
            <person name="Piskunova J.V."/>
            <person name="Dubiley S.A."/>
            <person name="Severinov K.V."/>
        </authorList>
    </citation>
    <scope>NUCLEOTIDE SEQUENCE [LARGE SCALE GENOMIC DNA]</scope>
    <source>
        <strain evidence="5 6">BO5</strain>
    </source>
</reference>
<keyword evidence="2" id="KW-1133">Transmembrane helix</keyword>
<feature type="domain" description="Cell wall-active antibiotics response LiaF-like C-terminal" evidence="3">
    <location>
        <begin position="203"/>
        <end position="317"/>
    </location>
</feature>
<organism evidence="5 6">
    <name type="scientific">Paenibacillus thiaminolyticus</name>
    <name type="common">Bacillus thiaminolyticus</name>
    <dbReference type="NCBI Taxonomy" id="49283"/>
    <lineage>
        <taxon>Bacteria</taxon>
        <taxon>Bacillati</taxon>
        <taxon>Bacillota</taxon>
        <taxon>Bacilli</taxon>
        <taxon>Bacillales</taxon>
        <taxon>Paenibacillaceae</taxon>
        <taxon>Paenibacillus</taxon>
    </lineage>
</organism>
<evidence type="ECO:0000256" key="2">
    <source>
        <dbReference type="SAM" id="Phobius"/>
    </source>
</evidence>
<dbReference type="EMBL" id="QYZD01000030">
    <property type="protein sequence ID" value="RJG20868.1"/>
    <property type="molecule type" value="Genomic_DNA"/>
</dbReference>
<accession>A0A3A3GGP2</accession>
<evidence type="ECO:0000313" key="6">
    <source>
        <dbReference type="Proteomes" id="UP000266177"/>
    </source>
</evidence>
<sequence length="321" mass="35976">MQHNRGRWFGGLVLIALGAFFMLSQLGYIDISIGELFRTFWPAILIVIGLNSLLHGAFWGVILLGVGGYFLLSNLGYIYMSPGDFFKMLFPLALIVGGVWMLFKKRDYPRPDRERHRRKDWKEDDWGYDAHTQAPPPPPPPPKDYDFDSKFDEQFGTNYTKKEPKKGDFHGQSGSFAGSVPPPPPMGGMSGGLKRDTLNKSAFIGDTHLGSDYWELKPTNLSHFIGDTFIDLTKAQVPYGETKITVSSFIGDVKVFVPNDMDLGVIVTSSSFLGDVKIFDQKKDGFMSSVQMETPYFYEAGKKIRIIVNTFIGDVKVTRVG</sequence>
<feature type="region of interest" description="Disordered" evidence="1">
    <location>
        <begin position="159"/>
        <end position="194"/>
    </location>
</feature>
<feature type="transmembrane region" description="Helical" evidence="2">
    <location>
        <begin position="6"/>
        <end position="28"/>
    </location>
</feature>